<evidence type="ECO:0000313" key="2">
    <source>
        <dbReference type="Proteomes" id="UP000304900"/>
    </source>
</evidence>
<protein>
    <submittedName>
        <fullName evidence="1">Uncharacterized protein</fullName>
    </submittedName>
</protein>
<evidence type="ECO:0000313" key="1">
    <source>
        <dbReference type="EMBL" id="TKT89483.1"/>
    </source>
</evidence>
<dbReference type="EMBL" id="SZVO01000012">
    <property type="protein sequence ID" value="TKT89483.1"/>
    <property type="molecule type" value="Genomic_DNA"/>
</dbReference>
<organism evidence="1 2">
    <name type="scientific">Dyadobacter frigoris</name>
    <dbReference type="NCBI Taxonomy" id="2576211"/>
    <lineage>
        <taxon>Bacteria</taxon>
        <taxon>Pseudomonadati</taxon>
        <taxon>Bacteroidota</taxon>
        <taxon>Cytophagia</taxon>
        <taxon>Cytophagales</taxon>
        <taxon>Spirosomataceae</taxon>
        <taxon>Dyadobacter</taxon>
    </lineage>
</organism>
<dbReference type="AlphaFoldDB" id="A0A4V6BID0"/>
<dbReference type="RefSeq" id="WP_137342620.1">
    <property type="nucleotide sequence ID" value="NZ_SZVO01000012.1"/>
</dbReference>
<reference evidence="1 2" key="1">
    <citation type="submission" date="2019-05" db="EMBL/GenBank/DDBJ databases">
        <title>Dyadobacter AR-3-8 sp. nov., isolated from arctic soil.</title>
        <authorList>
            <person name="Chaudhary D.K."/>
        </authorList>
    </citation>
    <scope>NUCLEOTIDE SEQUENCE [LARGE SCALE GENOMIC DNA]</scope>
    <source>
        <strain evidence="1 2">AR-3-8</strain>
    </source>
</reference>
<sequence length="68" mass="7832">MDKIKQIKEASQKARELEEIQVAIERAENNSEHVFIPEFAEQRVRNAVLAALKSIKKRLSTEIEAIEI</sequence>
<gene>
    <name evidence="1" type="ORF">FDK13_24380</name>
</gene>
<name>A0A4V6BID0_9BACT</name>
<accession>A0A4V6BID0</accession>
<comment type="caution">
    <text evidence="1">The sequence shown here is derived from an EMBL/GenBank/DDBJ whole genome shotgun (WGS) entry which is preliminary data.</text>
</comment>
<keyword evidence="2" id="KW-1185">Reference proteome</keyword>
<dbReference type="Proteomes" id="UP000304900">
    <property type="component" value="Unassembled WGS sequence"/>
</dbReference>
<proteinExistence type="predicted"/>